<dbReference type="InterPro" id="IPR008737">
    <property type="entry name" value="DUF1758"/>
</dbReference>
<feature type="region of interest" description="Disordered" evidence="1">
    <location>
        <begin position="1"/>
        <end position="22"/>
    </location>
</feature>
<organism evidence="3 4">
    <name type="scientific">Patella caerulea</name>
    <name type="common">Rayed Mediterranean limpet</name>
    <dbReference type="NCBI Taxonomy" id="87958"/>
    <lineage>
        <taxon>Eukaryota</taxon>
        <taxon>Metazoa</taxon>
        <taxon>Spiralia</taxon>
        <taxon>Lophotrochozoa</taxon>
        <taxon>Mollusca</taxon>
        <taxon>Gastropoda</taxon>
        <taxon>Patellogastropoda</taxon>
        <taxon>Patelloidea</taxon>
        <taxon>Patellidae</taxon>
        <taxon>Patella</taxon>
    </lineage>
</organism>
<comment type="caution">
    <text evidence="3">The sequence shown here is derived from an EMBL/GenBank/DDBJ whole genome shotgun (WGS) entry which is preliminary data.</text>
</comment>
<dbReference type="Pfam" id="PF05585">
    <property type="entry name" value="DUF1758"/>
    <property type="match status" value="1"/>
</dbReference>
<gene>
    <name evidence="3" type="ORF">SNE40_002755</name>
</gene>
<name>A0AAN8KGK4_PATCE</name>
<protein>
    <recommendedName>
        <fullName evidence="2">DUF1758 domain-containing protein</fullName>
    </recommendedName>
</protein>
<keyword evidence="4" id="KW-1185">Reference proteome</keyword>
<evidence type="ECO:0000256" key="1">
    <source>
        <dbReference type="SAM" id="MobiDB-lite"/>
    </source>
</evidence>
<reference evidence="3 4" key="1">
    <citation type="submission" date="2024-01" db="EMBL/GenBank/DDBJ databases">
        <title>The genome of the rayed Mediterranean limpet Patella caerulea (Linnaeus, 1758).</title>
        <authorList>
            <person name="Anh-Thu Weber A."/>
            <person name="Halstead-Nussloch G."/>
        </authorList>
    </citation>
    <scope>NUCLEOTIDE SEQUENCE [LARGE SCALE GENOMIC DNA]</scope>
    <source>
        <strain evidence="3">AATW-2023a</strain>
        <tissue evidence="3">Whole specimen</tissue>
    </source>
</reference>
<evidence type="ECO:0000259" key="2">
    <source>
        <dbReference type="Pfam" id="PF05585"/>
    </source>
</evidence>
<accession>A0AAN8KGK4</accession>
<dbReference type="EMBL" id="JAZGQO010000002">
    <property type="protein sequence ID" value="KAK6191005.1"/>
    <property type="molecule type" value="Genomic_DNA"/>
</dbReference>
<feature type="domain" description="DUF1758" evidence="2">
    <location>
        <begin position="11"/>
        <end position="160"/>
    </location>
</feature>
<proteinExistence type="predicted"/>
<evidence type="ECO:0000313" key="3">
    <source>
        <dbReference type="EMBL" id="KAK6191005.1"/>
    </source>
</evidence>
<dbReference type="AlphaFoldDB" id="A0AAN8KGK4"/>
<feature type="compositionally biased region" description="Polar residues" evidence="1">
    <location>
        <begin position="1"/>
        <end position="10"/>
    </location>
</feature>
<sequence>MWRRSPSISGTDKKATVFHDGGSNTTSITHRAADRYNVRKLDKYTLEVTTMGNVEKTYNTCLYEFYLQTQSFRKVKIIAYGMDRITGKVSKLDTNTLHKLFPDYDANLLQRQSDTNDILIGCDYFGLHPKTELAKAGDNLSIMCGEFGICVQGTHSDLKEETQFDSNLAKIVHETQLTPEYTVSSYHAYTHSEFVASSRQNVFTQSLKCKQNDTSTEVINEYLSNAESNHFLTKNQEKITNEFILGEELCTTASPKCGACRCGKCPTVGHTYSFKEEQELRMIQDNLHYDKAKQCWRTSYPWLVSPSILPENYNAAYSTLLNTERMLQKDPQ</sequence>
<dbReference type="Proteomes" id="UP001347796">
    <property type="component" value="Unassembled WGS sequence"/>
</dbReference>
<evidence type="ECO:0000313" key="4">
    <source>
        <dbReference type="Proteomes" id="UP001347796"/>
    </source>
</evidence>